<dbReference type="RefSeq" id="WP_209702604.1">
    <property type="nucleotide sequence ID" value="NZ_JAGGLM010000014.1"/>
</dbReference>
<feature type="transmembrane region" description="Helical" evidence="6">
    <location>
        <begin position="125"/>
        <end position="144"/>
    </location>
</feature>
<sequence>MNGSNNISIYSILFSSVLVMISLAFSYFQKLKIEKDIIVSVIRASIQLVIVGYLLNYIFGHKNVIFTTFLLIFMIANAAYNTSKRGKEINNVLIIAFIAISISTIVTLFILVFSKVIKYEPYQMIPIGGMIISNSMISLGLSLNQMSSDFKDKKEEVETKLALGANNFQASIDIIRNSVKIGMIPTIDSAKTLGIVALPGMMTGLILAGTSPINAIKYQLIVTFMMLGATAIVSFIGCYLSYNSFLNVSKSYTKTIINHFLNP</sequence>
<evidence type="ECO:0000313" key="8">
    <source>
        <dbReference type="Proteomes" id="UP001519307"/>
    </source>
</evidence>
<comment type="similarity">
    <text evidence="2">Belongs to the UPF0014 family.</text>
</comment>
<evidence type="ECO:0000256" key="1">
    <source>
        <dbReference type="ARBA" id="ARBA00004141"/>
    </source>
</evidence>
<evidence type="ECO:0000313" key="7">
    <source>
        <dbReference type="EMBL" id="MBP2033447.1"/>
    </source>
</evidence>
<proteinExistence type="inferred from homology"/>
<feature type="transmembrane region" description="Helical" evidence="6">
    <location>
        <begin position="64"/>
        <end position="80"/>
    </location>
</feature>
<dbReference type="PANTHER" id="PTHR30028">
    <property type="entry name" value="UPF0014 INNER MEMBRANE PROTEIN YBBM-RELATED"/>
    <property type="match status" value="1"/>
</dbReference>
<evidence type="ECO:0000256" key="6">
    <source>
        <dbReference type="SAM" id="Phobius"/>
    </source>
</evidence>
<name>A0ABS4KTT6_9CLOT</name>
<dbReference type="InterPro" id="IPR005226">
    <property type="entry name" value="UPF0014_fam"/>
</dbReference>
<evidence type="ECO:0000256" key="4">
    <source>
        <dbReference type="ARBA" id="ARBA00022989"/>
    </source>
</evidence>
<dbReference type="EMBL" id="JAGGLM010000014">
    <property type="protein sequence ID" value="MBP2033447.1"/>
    <property type="molecule type" value="Genomic_DNA"/>
</dbReference>
<accession>A0ABS4KTT6</accession>
<dbReference type="Pfam" id="PF03649">
    <property type="entry name" value="UPF0014"/>
    <property type="match status" value="1"/>
</dbReference>
<dbReference type="Proteomes" id="UP001519307">
    <property type="component" value="Unassembled WGS sequence"/>
</dbReference>
<feature type="transmembrane region" description="Helical" evidence="6">
    <location>
        <begin position="193"/>
        <end position="213"/>
    </location>
</feature>
<feature type="transmembrane region" description="Helical" evidence="6">
    <location>
        <begin position="219"/>
        <end position="242"/>
    </location>
</feature>
<evidence type="ECO:0000256" key="5">
    <source>
        <dbReference type="ARBA" id="ARBA00023136"/>
    </source>
</evidence>
<keyword evidence="3 6" id="KW-0812">Transmembrane</keyword>
<evidence type="ECO:0000256" key="2">
    <source>
        <dbReference type="ARBA" id="ARBA00005268"/>
    </source>
</evidence>
<comment type="caution">
    <text evidence="7">The sequence shown here is derived from an EMBL/GenBank/DDBJ whole genome shotgun (WGS) entry which is preliminary data.</text>
</comment>
<evidence type="ECO:0000256" key="3">
    <source>
        <dbReference type="ARBA" id="ARBA00022692"/>
    </source>
</evidence>
<feature type="transmembrane region" description="Helical" evidence="6">
    <location>
        <begin position="92"/>
        <end position="113"/>
    </location>
</feature>
<protein>
    <submittedName>
        <fullName evidence="7">ABC transport system permease protein</fullName>
    </submittedName>
</protein>
<reference evidence="7 8" key="1">
    <citation type="submission" date="2021-03" db="EMBL/GenBank/DDBJ databases">
        <title>Genomic Encyclopedia of Type Strains, Phase IV (KMG-IV): sequencing the most valuable type-strain genomes for metagenomic binning, comparative biology and taxonomic classification.</title>
        <authorList>
            <person name="Goeker M."/>
        </authorList>
    </citation>
    <scope>NUCLEOTIDE SEQUENCE [LARGE SCALE GENOMIC DNA]</scope>
    <source>
        <strain evidence="7 8">DSM 28783</strain>
    </source>
</reference>
<feature type="transmembrane region" description="Helical" evidence="6">
    <location>
        <begin position="6"/>
        <end position="25"/>
    </location>
</feature>
<feature type="transmembrane region" description="Helical" evidence="6">
    <location>
        <begin position="37"/>
        <end position="58"/>
    </location>
</feature>
<gene>
    <name evidence="7" type="ORF">J2Z42_002150</name>
</gene>
<keyword evidence="5 6" id="KW-0472">Membrane</keyword>
<dbReference type="PANTHER" id="PTHR30028:SF0">
    <property type="entry name" value="PROTEIN ALUMINUM SENSITIVE 3"/>
    <property type="match status" value="1"/>
</dbReference>
<organism evidence="7 8">
    <name type="scientific">Clostridium algifaecis</name>
    <dbReference type="NCBI Taxonomy" id="1472040"/>
    <lineage>
        <taxon>Bacteria</taxon>
        <taxon>Bacillati</taxon>
        <taxon>Bacillota</taxon>
        <taxon>Clostridia</taxon>
        <taxon>Eubacteriales</taxon>
        <taxon>Clostridiaceae</taxon>
        <taxon>Clostridium</taxon>
    </lineage>
</organism>
<keyword evidence="4 6" id="KW-1133">Transmembrane helix</keyword>
<comment type="subcellular location">
    <subcellularLocation>
        <location evidence="1">Membrane</location>
        <topology evidence="1">Multi-pass membrane protein</topology>
    </subcellularLocation>
</comment>
<keyword evidence="8" id="KW-1185">Reference proteome</keyword>